<dbReference type="RefSeq" id="WP_136535361.1">
    <property type="nucleotide sequence ID" value="NZ_STGY01000056.1"/>
</dbReference>
<gene>
    <name evidence="1" type="ORF">FAB82_15075</name>
</gene>
<proteinExistence type="predicted"/>
<accession>A0A4V4HS77</accession>
<reference evidence="2" key="1">
    <citation type="submission" date="2019-04" db="EMBL/GenBank/DDBJ databases">
        <title>Nocardioides xinjiangensis sp. nov.</title>
        <authorList>
            <person name="Liu S."/>
        </authorList>
    </citation>
    <scope>NUCLEOTIDE SEQUENCE [LARGE SCALE GENOMIC DNA]</scope>
    <source>
        <strain evidence="2">18</strain>
    </source>
</reference>
<dbReference type="Proteomes" id="UP000308760">
    <property type="component" value="Unassembled WGS sequence"/>
</dbReference>
<keyword evidence="2" id="KW-1185">Reference proteome</keyword>
<sequence length="148" mass="16384">MSRPRRISRPHAPHFSYTHPLAEAATRRCKTEHPLYRSGKNKVACGRCWEAVIRADALLAADVQLPQHPPAFDPKLVDQVAVDRAMNGEAPAPNLTPTERDMAVRKLRDQGLKRSEIALRLSVSKSIVDRALAERSERPPPVLSIAAA</sequence>
<comment type="caution">
    <text evidence="1">The sequence shown here is derived from an EMBL/GenBank/DDBJ whole genome shotgun (WGS) entry which is preliminary data.</text>
</comment>
<reference evidence="1 2" key="2">
    <citation type="submission" date="2019-05" db="EMBL/GenBank/DDBJ databases">
        <title>Glycomyces buryatensis sp. nov.</title>
        <authorList>
            <person name="Nikitina E."/>
        </authorList>
    </citation>
    <scope>NUCLEOTIDE SEQUENCE [LARGE SCALE GENOMIC DNA]</scope>
    <source>
        <strain evidence="1 2">18</strain>
    </source>
</reference>
<dbReference type="OrthoDB" id="3176965at2"/>
<organism evidence="1 2">
    <name type="scientific">Glycomyces buryatensis</name>
    <dbReference type="NCBI Taxonomy" id="2570927"/>
    <lineage>
        <taxon>Bacteria</taxon>
        <taxon>Bacillati</taxon>
        <taxon>Actinomycetota</taxon>
        <taxon>Actinomycetes</taxon>
        <taxon>Glycomycetales</taxon>
        <taxon>Glycomycetaceae</taxon>
        <taxon>Glycomyces</taxon>
    </lineage>
</organism>
<dbReference type="InterPro" id="IPR042075">
    <property type="entry name" value="KorB_DNA-db"/>
</dbReference>
<evidence type="ECO:0000313" key="1">
    <source>
        <dbReference type="EMBL" id="THV40586.1"/>
    </source>
</evidence>
<dbReference type="EMBL" id="STGY01000056">
    <property type="protein sequence ID" value="THV40586.1"/>
    <property type="molecule type" value="Genomic_DNA"/>
</dbReference>
<dbReference type="AlphaFoldDB" id="A0A4V4HS77"/>
<protein>
    <recommendedName>
        <fullName evidence="3">Helix-turn-helix domain-containing protein</fullName>
    </recommendedName>
</protein>
<evidence type="ECO:0008006" key="3">
    <source>
        <dbReference type="Google" id="ProtNLM"/>
    </source>
</evidence>
<dbReference type="SUPFAM" id="SSF109709">
    <property type="entry name" value="KorB DNA-binding domain-like"/>
    <property type="match status" value="1"/>
</dbReference>
<name>A0A4V4HS77_9ACTN</name>
<dbReference type="Gene3D" id="1.10.10.730">
    <property type="entry name" value="KorB DNA-binding domain"/>
    <property type="match status" value="1"/>
</dbReference>
<evidence type="ECO:0000313" key="2">
    <source>
        <dbReference type="Proteomes" id="UP000308760"/>
    </source>
</evidence>